<sequence>MTEPKRSIADALDVQPYDESMSANLDRAAEATPVVGTVYKSGKSIAEHAQQAAEADSAGELASAGKALVGDGAGFVAGAATDMVTFAMDPIGWLVSHGLNMLLELVQPLQDALHAVTGDGPAIGHASENFATIAHGFVALAEDFEKTGDTALAEWVDEAGKAAKEALGDFSSGIRGVGSAAGSVAEVLQMWSMVMQVIEEVIKAIITELVSWLITIWLPALAASVISFGSSVAAAMTASIAKAASVLQKVTRYLGKFGKLLDTFIEFLAKYSTKVVEMTRKFRLGRYAGESRFGLDTLENTARVPFTPGNRMLTTMFGTSVGASPLVAGASVKAGIAAGKTAFGEGKEAVTPEEDEPWFDKSEIGGDRSPEETRRNLDI</sequence>
<evidence type="ECO:0000313" key="2">
    <source>
        <dbReference type="EMBL" id="SEF23882.1"/>
    </source>
</evidence>
<dbReference type="STRING" id="218821.SAMN05421837_102461"/>
<evidence type="ECO:0000313" key="3">
    <source>
        <dbReference type="Proteomes" id="UP000198878"/>
    </source>
</evidence>
<dbReference type="RefSeq" id="WP_086672067.1">
    <property type="nucleotide sequence ID" value="NZ_FNUJ01000002.1"/>
</dbReference>
<feature type="region of interest" description="Disordered" evidence="1">
    <location>
        <begin position="343"/>
        <end position="379"/>
    </location>
</feature>
<reference evidence="3" key="1">
    <citation type="submission" date="2016-10" db="EMBL/GenBank/DDBJ databases">
        <authorList>
            <person name="Varghese N."/>
            <person name="Submissions S."/>
        </authorList>
    </citation>
    <scope>NUCLEOTIDE SEQUENCE [LARGE SCALE GENOMIC DNA]</scope>
    <source>
        <strain evidence="3">DSM 44654</strain>
    </source>
</reference>
<evidence type="ECO:0000256" key="1">
    <source>
        <dbReference type="SAM" id="MobiDB-lite"/>
    </source>
</evidence>
<keyword evidence="3" id="KW-1185">Reference proteome</keyword>
<organism evidence="2 3">
    <name type="scientific">Amycolatopsis pretoriensis</name>
    <dbReference type="NCBI Taxonomy" id="218821"/>
    <lineage>
        <taxon>Bacteria</taxon>
        <taxon>Bacillati</taxon>
        <taxon>Actinomycetota</taxon>
        <taxon>Actinomycetes</taxon>
        <taxon>Pseudonocardiales</taxon>
        <taxon>Pseudonocardiaceae</taxon>
        <taxon>Amycolatopsis</taxon>
    </lineage>
</organism>
<dbReference type="EMBL" id="FNUJ01000002">
    <property type="protein sequence ID" value="SEF23882.1"/>
    <property type="molecule type" value="Genomic_DNA"/>
</dbReference>
<dbReference type="AlphaFoldDB" id="A0A1H5QCP7"/>
<protein>
    <submittedName>
        <fullName evidence="2">Uncharacterized protein</fullName>
    </submittedName>
</protein>
<proteinExistence type="predicted"/>
<dbReference type="OrthoDB" id="5180306at2"/>
<accession>A0A1H5QCP7</accession>
<name>A0A1H5QCP7_9PSEU</name>
<dbReference type="Proteomes" id="UP000198878">
    <property type="component" value="Unassembled WGS sequence"/>
</dbReference>
<feature type="compositionally biased region" description="Basic and acidic residues" evidence="1">
    <location>
        <begin position="358"/>
        <end position="379"/>
    </location>
</feature>
<gene>
    <name evidence="2" type="ORF">SAMN05421837_102461</name>
</gene>